<evidence type="ECO:0000256" key="2">
    <source>
        <dbReference type="ARBA" id="ARBA00023140"/>
    </source>
</evidence>
<reference evidence="4 5" key="1">
    <citation type="journal article" date="2019" name="Commun. Biol.">
        <title>The bagworm genome reveals a unique fibroin gene that provides high tensile strength.</title>
        <authorList>
            <person name="Kono N."/>
            <person name="Nakamura H."/>
            <person name="Ohtoshi R."/>
            <person name="Tomita M."/>
            <person name="Numata K."/>
            <person name="Arakawa K."/>
        </authorList>
    </citation>
    <scope>NUCLEOTIDE SEQUENCE [LARGE SCALE GENOMIC DNA]</scope>
</reference>
<dbReference type="GO" id="GO:0005777">
    <property type="term" value="C:peroxisome"/>
    <property type="evidence" value="ECO:0007669"/>
    <property type="project" value="UniProtKB-SubCell"/>
</dbReference>
<dbReference type="SUPFAM" id="SSF56801">
    <property type="entry name" value="Acetyl-CoA synthetase-like"/>
    <property type="match status" value="2"/>
</dbReference>
<dbReference type="PANTHER" id="PTHR24096:SF422">
    <property type="entry name" value="BCDNA.GH02901"/>
    <property type="match status" value="1"/>
</dbReference>
<evidence type="ECO:0000313" key="5">
    <source>
        <dbReference type="Proteomes" id="UP000299102"/>
    </source>
</evidence>
<dbReference type="Gene3D" id="3.40.50.980">
    <property type="match status" value="1"/>
</dbReference>
<evidence type="ECO:0000313" key="4">
    <source>
        <dbReference type="EMBL" id="GBP14244.1"/>
    </source>
</evidence>
<name>A0A4C1TJH8_EUMVA</name>
<feature type="domain" description="AMP-dependent synthetase/ligase" evidence="3">
    <location>
        <begin position="35"/>
        <end position="101"/>
    </location>
</feature>
<dbReference type="STRING" id="151549.A0A4C1TJH8"/>
<dbReference type="EMBL" id="BGZK01005482">
    <property type="protein sequence ID" value="GBP14244.1"/>
    <property type="molecule type" value="Genomic_DNA"/>
</dbReference>
<dbReference type="InterPro" id="IPR042099">
    <property type="entry name" value="ANL_N_sf"/>
</dbReference>
<dbReference type="Gene3D" id="3.40.50.12780">
    <property type="entry name" value="N-terminal domain of ligase-like"/>
    <property type="match status" value="1"/>
</dbReference>
<gene>
    <name evidence="4" type="primary">4CLL5</name>
    <name evidence="4" type="ORF">EVAR_71824_1</name>
</gene>
<evidence type="ECO:0000256" key="1">
    <source>
        <dbReference type="ARBA" id="ARBA00004275"/>
    </source>
</evidence>
<protein>
    <submittedName>
        <fullName evidence="4">4-coumarate--CoA ligase-like 5</fullName>
    </submittedName>
</protein>
<dbReference type="Pfam" id="PF00501">
    <property type="entry name" value="AMP-binding"/>
    <property type="match status" value="1"/>
</dbReference>
<comment type="subcellular location">
    <subcellularLocation>
        <location evidence="1">Peroxisome</location>
    </subcellularLocation>
</comment>
<evidence type="ECO:0000259" key="3">
    <source>
        <dbReference type="Pfam" id="PF00501"/>
    </source>
</evidence>
<keyword evidence="2" id="KW-0576">Peroxisome</keyword>
<keyword evidence="5" id="KW-1185">Reference proteome</keyword>
<comment type="caution">
    <text evidence="4">The sequence shown here is derived from an EMBL/GenBank/DDBJ whole genome shotgun (WGS) entry which is preliminary data.</text>
</comment>
<organism evidence="4 5">
    <name type="scientific">Eumeta variegata</name>
    <name type="common">Bagworm moth</name>
    <name type="synonym">Eumeta japonica</name>
    <dbReference type="NCBI Taxonomy" id="151549"/>
    <lineage>
        <taxon>Eukaryota</taxon>
        <taxon>Metazoa</taxon>
        <taxon>Ecdysozoa</taxon>
        <taxon>Arthropoda</taxon>
        <taxon>Hexapoda</taxon>
        <taxon>Insecta</taxon>
        <taxon>Pterygota</taxon>
        <taxon>Neoptera</taxon>
        <taxon>Endopterygota</taxon>
        <taxon>Lepidoptera</taxon>
        <taxon>Glossata</taxon>
        <taxon>Ditrysia</taxon>
        <taxon>Tineoidea</taxon>
        <taxon>Psychidae</taxon>
        <taxon>Oiketicinae</taxon>
        <taxon>Eumeta</taxon>
    </lineage>
</organism>
<keyword evidence="4" id="KW-0436">Ligase</keyword>
<dbReference type="OrthoDB" id="10253869at2759"/>
<proteinExistence type="predicted"/>
<dbReference type="AlphaFoldDB" id="A0A4C1TJH8"/>
<dbReference type="GO" id="GO:0016405">
    <property type="term" value="F:CoA-ligase activity"/>
    <property type="evidence" value="ECO:0007669"/>
    <property type="project" value="TreeGrafter"/>
</dbReference>
<dbReference type="InterPro" id="IPR000873">
    <property type="entry name" value="AMP-dep_synth/lig_dom"/>
</dbReference>
<sequence length="232" mass="25960">MKALIEIKVLGIQQILRTVSSDEERRIQRKVDIITGRQYTYAELRDSSAALAVRLQTKFKLNRGDVVAICLPNLPEYPGATLGAIEAGLTVTTVNPIYTADFAQLKTYDISPNDLAVCPLVGHYRFAERFPKAKFLQRFRMTECSPVALMTPVGNTRYSSTSFYAVILKGPQVMLGYLNNEEANKETLYPGGWLRTGDVAITMMRAISISQTIMKELIKVKGFQVPAELEQF</sequence>
<dbReference type="PANTHER" id="PTHR24096">
    <property type="entry name" value="LONG-CHAIN-FATTY-ACID--COA LIGASE"/>
    <property type="match status" value="1"/>
</dbReference>
<dbReference type="Proteomes" id="UP000299102">
    <property type="component" value="Unassembled WGS sequence"/>
</dbReference>
<accession>A0A4C1TJH8</accession>